<dbReference type="InterPro" id="IPR002481">
    <property type="entry name" value="FUR"/>
</dbReference>
<feature type="binding site" evidence="7">
    <location>
        <position position="153"/>
    </location>
    <ligand>
        <name>Zn(2+)</name>
        <dbReference type="ChEBI" id="CHEBI:29105"/>
    </ligand>
</feature>
<evidence type="ECO:0000313" key="9">
    <source>
        <dbReference type="EMBL" id="ORC34692.1"/>
    </source>
</evidence>
<dbReference type="AlphaFoldDB" id="A0A1Y1RWX4"/>
<dbReference type="RefSeq" id="WP_083051162.1">
    <property type="nucleotide sequence ID" value="NZ_MWQY01000012.1"/>
</dbReference>
<comment type="similarity">
    <text evidence="1">Belongs to the Fur family.</text>
</comment>
<evidence type="ECO:0000313" key="10">
    <source>
        <dbReference type="Proteomes" id="UP000192343"/>
    </source>
</evidence>
<comment type="caution">
    <text evidence="9">The sequence shown here is derived from an EMBL/GenBank/DDBJ whole genome shotgun (WGS) entry which is preliminary data.</text>
</comment>
<keyword evidence="7" id="KW-0479">Metal-binding</keyword>
<dbReference type="PANTHER" id="PTHR33202:SF7">
    <property type="entry name" value="FERRIC UPTAKE REGULATION PROTEIN"/>
    <property type="match status" value="1"/>
</dbReference>
<evidence type="ECO:0000256" key="7">
    <source>
        <dbReference type="PIRSR" id="PIRSR602481-1"/>
    </source>
</evidence>
<dbReference type="STRING" id="1963862.B4O97_12160"/>
<dbReference type="PANTHER" id="PTHR33202">
    <property type="entry name" value="ZINC UPTAKE REGULATION PROTEIN"/>
    <property type="match status" value="1"/>
</dbReference>
<evidence type="ECO:0000256" key="3">
    <source>
        <dbReference type="ARBA" id="ARBA00022833"/>
    </source>
</evidence>
<feature type="binding site" evidence="7">
    <location>
        <position position="150"/>
    </location>
    <ligand>
        <name>Zn(2+)</name>
        <dbReference type="ChEBI" id="CHEBI:29105"/>
    </ligand>
</feature>
<keyword evidence="5" id="KW-0238">DNA-binding</keyword>
<feature type="binding site" evidence="7">
    <location>
        <position position="107"/>
    </location>
    <ligand>
        <name>Zn(2+)</name>
        <dbReference type="ChEBI" id="CHEBI:29105"/>
    </ligand>
</feature>
<keyword evidence="4" id="KW-0805">Transcription regulation</keyword>
<dbReference type="InterPro" id="IPR036390">
    <property type="entry name" value="WH_DNA-bd_sf"/>
</dbReference>
<sequence length="171" mass="20247">MPRYRRHGFEEFGPRFRQRGLRMTIPRQVILEALDDFDGFASAEDIFMRVHKDHPGVGLATIYRTLILLTEMGLVSKIDPGDGKFRYELREQKKETKHQHLLICSRCYRVIRYSDFSDEERDTLHSIEARLEKAHDFTIQRHSVHYYGICPSCRERERPDNSTDTGMDKLE</sequence>
<evidence type="ECO:0000256" key="2">
    <source>
        <dbReference type="ARBA" id="ARBA00022491"/>
    </source>
</evidence>
<dbReference type="GO" id="GO:0045892">
    <property type="term" value="P:negative regulation of DNA-templated transcription"/>
    <property type="evidence" value="ECO:0007669"/>
    <property type="project" value="TreeGrafter"/>
</dbReference>
<dbReference type="Gene3D" id="1.10.10.10">
    <property type="entry name" value="Winged helix-like DNA-binding domain superfamily/Winged helix DNA-binding domain"/>
    <property type="match status" value="1"/>
</dbReference>
<dbReference type="GO" id="GO:0000976">
    <property type="term" value="F:transcription cis-regulatory region binding"/>
    <property type="evidence" value="ECO:0007669"/>
    <property type="project" value="TreeGrafter"/>
</dbReference>
<keyword evidence="3 7" id="KW-0862">Zinc</keyword>
<comment type="cofactor">
    <cofactor evidence="7">
        <name>Zn(2+)</name>
        <dbReference type="ChEBI" id="CHEBI:29105"/>
    </cofactor>
    <text evidence="7">Binds 1 zinc ion per subunit.</text>
</comment>
<gene>
    <name evidence="9" type="ORF">B4O97_12160</name>
</gene>
<evidence type="ECO:0000256" key="4">
    <source>
        <dbReference type="ARBA" id="ARBA00023015"/>
    </source>
</evidence>
<keyword evidence="8" id="KW-0408">Iron</keyword>
<keyword evidence="10" id="KW-1185">Reference proteome</keyword>
<dbReference type="EMBL" id="MWQY01000012">
    <property type="protein sequence ID" value="ORC34692.1"/>
    <property type="molecule type" value="Genomic_DNA"/>
</dbReference>
<evidence type="ECO:0000256" key="8">
    <source>
        <dbReference type="PIRSR" id="PIRSR602481-2"/>
    </source>
</evidence>
<dbReference type="Gene3D" id="3.30.1490.190">
    <property type="match status" value="1"/>
</dbReference>
<reference evidence="9 10" key="1">
    <citation type="submission" date="2017-03" db="EMBL/GenBank/DDBJ databases">
        <title>Draft Genome sequence of Marispirochaeta sp. strain JC444.</title>
        <authorList>
            <person name="Shivani Y."/>
            <person name="Subhash Y."/>
            <person name="Sasikala C."/>
            <person name="Ramana C."/>
        </authorList>
    </citation>
    <scope>NUCLEOTIDE SEQUENCE [LARGE SCALE GENOMIC DNA]</scope>
    <source>
        <strain evidence="9 10">JC444</strain>
    </source>
</reference>
<dbReference type="GO" id="GO:0008270">
    <property type="term" value="F:zinc ion binding"/>
    <property type="evidence" value="ECO:0007669"/>
    <property type="project" value="TreeGrafter"/>
</dbReference>
<comment type="cofactor">
    <cofactor evidence="8">
        <name>Mn(2+)</name>
        <dbReference type="ChEBI" id="CHEBI:29035"/>
    </cofactor>
    <cofactor evidence="8">
        <name>Fe(2+)</name>
        <dbReference type="ChEBI" id="CHEBI:29033"/>
    </cofactor>
    <text evidence="8">Binds 1 Mn(2+) or Fe(2+) ion per subunit.</text>
</comment>
<evidence type="ECO:0000256" key="1">
    <source>
        <dbReference type="ARBA" id="ARBA00007957"/>
    </source>
</evidence>
<feature type="binding site" evidence="7">
    <location>
        <position position="104"/>
    </location>
    <ligand>
        <name>Zn(2+)</name>
        <dbReference type="ChEBI" id="CHEBI:29105"/>
    </ligand>
</feature>
<organism evidence="9 10">
    <name type="scientific">Marispirochaeta aestuarii</name>
    <dbReference type="NCBI Taxonomy" id="1963862"/>
    <lineage>
        <taxon>Bacteria</taxon>
        <taxon>Pseudomonadati</taxon>
        <taxon>Spirochaetota</taxon>
        <taxon>Spirochaetia</taxon>
        <taxon>Spirochaetales</taxon>
        <taxon>Spirochaetaceae</taxon>
        <taxon>Marispirochaeta</taxon>
    </lineage>
</organism>
<dbReference type="GO" id="GO:0003700">
    <property type="term" value="F:DNA-binding transcription factor activity"/>
    <property type="evidence" value="ECO:0007669"/>
    <property type="project" value="InterPro"/>
</dbReference>
<dbReference type="SUPFAM" id="SSF46785">
    <property type="entry name" value="Winged helix' DNA-binding domain"/>
    <property type="match status" value="1"/>
</dbReference>
<keyword evidence="6" id="KW-0804">Transcription</keyword>
<dbReference type="OrthoDB" id="8659436at2"/>
<accession>A0A1Y1RWX4</accession>
<name>A0A1Y1RWX4_9SPIO</name>
<keyword evidence="2" id="KW-0678">Repressor</keyword>
<dbReference type="InterPro" id="IPR043135">
    <property type="entry name" value="Fur_C"/>
</dbReference>
<dbReference type="Pfam" id="PF01475">
    <property type="entry name" value="FUR"/>
    <property type="match status" value="1"/>
</dbReference>
<protein>
    <recommendedName>
        <fullName evidence="11">Ferric uptake regulation protein</fullName>
    </recommendedName>
</protein>
<feature type="binding site" evidence="8">
    <location>
        <position position="142"/>
    </location>
    <ligand>
        <name>Fe cation</name>
        <dbReference type="ChEBI" id="CHEBI:24875"/>
    </ligand>
</feature>
<dbReference type="Proteomes" id="UP000192343">
    <property type="component" value="Unassembled WGS sequence"/>
</dbReference>
<evidence type="ECO:0000256" key="6">
    <source>
        <dbReference type="ARBA" id="ARBA00023163"/>
    </source>
</evidence>
<evidence type="ECO:0000256" key="5">
    <source>
        <dbReference type="ARBA" id="ARBA00023125"/>
    </source>
</evidence>
<dbReference type="InterPro" id="IPR036388">
    <property type="entry name" value="WH-like_DNA-bd_sf"/>
</dbReference>
<dbReference type="CDD" id="cd07153">
    <property type="entry name" value="Fur_like"/>
    <property type="match status" value="1"/>
</dbReference>
<dbReference type="GO" id="GO:1900376">
    <property type="term" value="P:regulation of secondary metabolite biosynthetic process"/>
    <property type="evidence" value="ECO:0007669"/>
    <property type="project" value="TreeGrafter"/>
</dbReference>
<proteinExistence type="inferred from homology"/>
<evidence type="ECO:0008006" key="11">
    <source>
        <dbReference type="Google" id="ProtNLM"/>
    </source>
</evidence>